<dbReference type="HOGENOM" id="CLU_1719241_0_0_11"/>
<evidence type="ECO:0000313" key="1">
    <source>
        <dbReference type="EMBL" id="AGU14537.1"/>
    </source>
</evidence>
<protein>
    <recommendedName>
        <fullName evidence="3">YbjN domain-containing protein</fullName>
    </recommendedName>
</protein>
<name>U3GYC1_9CORY</name>
<evidence type="ECO:0000313" key="2">
    <source>
        <dbReference type="Proteomes" id="UP000016943"/>
    </source>
</evidence>
<organism evidence="1 2">
    <name type="scientific">Corynebacterium argentoratense DSM 44202</name>
    <dbReference type="NCBI Taxonomy" id="1348662"/>
    <lineage>
        <taxon>Bacteria</taxon>
        <taxon>Bacillati</taxon>
        <taxon>Actinomycetota</taxon>
        <taxon>Actinomycetes</taxon>
        <taxon>Mycobacteriales</taxon>
        <taxon>Corynebacteriaceae</taxon>
        <taxon>Corynebacterium</taxon>
    </lineage>
</organism>
<dbReference type="Proteomes" id="UP000016943">
    <property type="component" value="Chromosome"/>
</dbReference>
<evidence type="ECO:0008006" key="3">
    <source>
        <dbReference type="Google" id="ProtNLM"/>
    </source>
</evidence>
<dbReference type="Pfam" id="PF10722">
    <property type="entry name" value="YbjN"/>
    <property type="match status" value="1"/>
</dbReference>
<dbReference type="PATRIC" id="fig|1348662.3.peg.361"/>
<dbReference type="EMBL" id="CP006365">
    <property type="protein sequence ID" value="AGU14537.1"/>
    <property type="molecule type" value="Genomic_DNA"/>
</dbReference>
<gene>
    <name evidence="1" type="ORF">CARG_01835</name>
</gene>
<dbReference type="GeneID" id="78249232"/>
<dbReference type="STRING" id="1348662.CARG_01835"/>
<reference evidence="1 2" key="1">
    <citation type="journal article" date="2013" name="Genome Announc.">
        <title>Whole-Genome Sequence of the Clinical Strain Corynebacterium argentoratense DSM 44202, Isolated from a Human Throat Specimen.</title>
        <authorList>
            <person name="Bomholt C."/>
            <person name="Glaub A."/>
            <person name="Gravermann K."/>
            <person name="Albersmeier A."/>
            <person name="Brinkrolf K."/>
            <person name="Ruckert C."/>
            <person name="Tauch A."/>
        </authorList>
    </citation>
    <scope>NUCLEOTIDE SEQUENCE [LARGE SCALE GENOMIC DNA]</scope>
    <source>
        <strain evidence="1">DSM 44202</strain>
    </source>
</reference>
<dbReference type="KEGG" id="caz:CARG_01835"/>
<dbReference type="RefSeq" id="WP_020975676.1">
    <property type="nucleotide sequence ID" value="NC_022198.1"/>
</dbReference>
<keyword evidence="2" id="KW-1185">Reference proteome</keyword>
<sequence>MDQPAATAQRIIKLLEEAELLYSVDDDGEIRVAFDAFSSWFNVRDTIVRAYAYLSGEVPRELLDDALMFAMECNSDHVWVKSIVLNFEDAGLADADAPTPEGLPIALEFASPVAEGLSTEQLRSLIQATFAGFTQCAERWAERFPEHISAAE</sequence>
<accession>U3GYC1</accession>
<dbReference type="InterPro" id="IPR019660">
    <property type="entry name" value="Put_sensory_transdc_reg_YbjN"/>
</dbReference>
<proteinExistence type="predicted"/>
<dbReference type="AlphaFoldDB" id="U3GYC1"/>